<keyword evidence="2" id="KW-0472">Membrane</keyword>
<name>A0AAC9FFW2_SPHMC</name>
<dbReference type="Pfam" id="PF13181">
    <property type="entry name" value="TPR_8"/>
    <property type="match status" value="1"/>
</dbReference>
<dbReference type="AlphaFoldDB" id="A0AAC9FFW2"/>
<proteinExistence type="predicted"/>
<protein>
    <recommendedName>
        <fullName evidence="5">Tetratricopeptide repeat protein</fullName>
    </recommendedName>
</protein>
<dbReference type="SMART" id="SM00028">
    <property type="entry name" value="TPR"/>
    <property type="match status" value="3"/>
</dbReference>
<dbReference type="SUPFAM" id="SSF48452">
    <property type="entry name" value="TPR-like"/>
    <property type="match status" value="1"/>
</dbReference>
<keyword evidence="1" id="KW-0802">TPR repeat</keyword>
<evidence type="ECO:0000256" key="2">
    <source>
        <dbReference type="SAM" id="Phobius"/>
    </source>
</evidence>
<dbReference type="PANTHER" id="PTHR45588">
    <property type="entry name" value="TPR DOMAIN-CONTAINING PROTEIN"/>
    <property type="match status" value="1"/>
</dbReference>
<evidence type="ECO:0000256" key="1">
    <source>
        <dbReference type="PROSITE-ProRule" id="PRU00339"/>
    </source>
</evidence>
<evidence type="ECO:0008006" key="5">
    <source>
        <dbReference type="Google" id="ProtNLM"/>
    </source>
</evidence>
<dbReference type="InterPro" id="IPR019734">
    <property type="entry name" value="TPR_rpt"/>
</dbReference>
<accession>A0AAC9FFW2</accession>
<dbReference type="InterPro" id="IPR011990">
    <property type="entry name" value="TPR-like_helical_dom_sf"/>
</dbReference>
<dbReference type="Gene3D" id="1.25.40.10">
    <property type="entry name" value="Tetratricopeptide repeat domain"/>
    <property type="match status" value="2"/>
</dbReference>
<evidence type="ECO:0000313" key="4">
    <source>
        <dbReference type="Proteomes" id="UP000076088"/>
    </source>
</evidence>
<dbReference type="EMBL" id="CP013344">
    <property type="protein sequence ID" value="AMU90813.1"/>
    <property type="molecule type" value="Genomic_DNA"/>
</dbReference>
<evidence type="ECO:0000313" key="3">
    <source>
        <dbReference type="EMBL" id="AMU90813.1"/>
    </source>
</evidence>
<reference evidence="3 4" key="2">
    <citation type="journal article" date="2016" name="Genome Announc.">
        <title>Complete Genome Sequence of Sphingopyxis macrogoltabida Strain 203N (NBRC 111659), a Polyethylene Glycol Degrader.</title>
        <authorList>
            <person name="Ohtsubo Y."/>
            <person name="Nonoyama S."/>
            <person name="Nagata Y."/>
            <person name="Numata M."/>
            <person name="Tsuchikane K."/>
            <person name="Hosoyama A."/>
            <person name="Yamazoe A."/>
            <person name="Tsuda M."/>
            <person name="Fujita N."/>
            <person name="Kawai F."/>
        </authorList>
    </citation>
    <scope>NUCLEOTIDE SEQUENCE [LARGE SCALE GENOMIC DNA]</scope>
    <source>
        <strain evidence="3 4">203N</strain>
    </source>
</reference>
<organism evidence="3 4">
    <name type="scientific">Sphingopyxis macrogoltabida</name>
    <name type="common">Sphingomonas macrogoltabidus</name>
    <dbReference type="NCBI Taxonomy" id="33050"/>
    <lineage>
        <taxon>Bacteria</taxon>
        <taxon>Pseudomonadati</taxon>
        <taxon>Pseudomonadota</taxon>
        <taxon>Alphaproteobacteria</taxon>
        <taxon>Sphingomonadales</taxon>
        <taxon>Sphingomonadaceae</taxon>
        <taxon>Sphingopyxis</taxon>
    </lineage>
</organism>
<dbReference type="PROSITE" id="PS50005">
    <property type="entry name" value="TPR"/>
    <property type="match status" value="1"/>
</dbReference>
<feature type="repeat" description="TPR" evidence="1">
    <location>
        <begin position="542"/>
        <end position="575"/>
    </location>
</feature>
<keyword evidence="2" id="KW-0812">Transmembrane</keyword>
<dbReference type="Proteomes" id="UP000076088">
    <property type="component" value="Chromosome"/>
</dbReference>
<reference evidence="4" key="1">
    <citation type="submission" date="2015-11" db="EMBL/GenBank/DDBJ databases">
        <title>Complete genome sequence of a polyethylene-glycol degrader Sphingopyxis macrogoltabida 203N (NBRC 111659).</title>
        <authorList>
            <person name="Yoshiyuki O."/>
            <person name="Shouta N."/>
            <person name="Nagata Y."/>
            <person name="Numata M."/>
            <person name="Tsuchikane K."/>
            <person name="Hosoyama A."/>
            <person name="Yamazoe A."/>
            <person name="Tsuda M."/>
            <person name="Fujita N."/>
            <person name="Kawai F."/>
        </authorList>
    </citation>
    <scope>NUCLEOTIDE SEQUENCE [LARGE SCALE GENOMIC DNA]</scope>
    <source>
        <strain evidence="4">203N</strain>
    </source>
</reference>
<gene>
    <name evidence="3" type="ORF">ATM17_17465</name>
</gene>
<keyword evidence="2" id="KW-1133">Transmembrane helix</keyword>
<dbReference type="PANTHER" id="PTHR45588:SF1">
    <property type="entry name" value="WW DOMAIN-CONTAINING PROTEIN"/>
    <property type="match status" value="1"/>
</dbReference>
<feature type="transmembrane region" description="Helical" evidence="2">
    <location>
        <begin position="36"/>
        <end position="58"/>
    </location>
</feature>
<keyword evidence="4" id="KW-1185">Reference proteome</keyword>
<sequence length="618" mass="67031">MARSKLGIASFRDNVVRLFLVRLGEGRIMIHRPSRIAVLVGIGLFAAGDSALPAFPIATLEALDPSRLAGFVCGARRAGSSLAQNLLVAAAFAAPASEGRPIPLFADLAKSPFPVSTANGQARGYFSQGLLMTYGFNHAGAVRSFRTAQRLDPGCAMCWWGEAVALGPNINAPMDERDRDAALAAMDRAMALRDTATSLERALIEAVAHRYSRDPASDRAALDAAYADAMLDVARRFPADDDVAVLAAEAAMDTSPWNYWMTDKLTPVGRSGEAVRLIETVLGRNPAHVQANHLYIHLMESRDPARAEAAADRLARPDAPSAAHLVHMPGHIYQLRGRHADSIRVNVAAARADEAYIRRAGDQGLVRYGYYPHNVHFIVTSAQMAGDMNTAIREAKRLRTLLDPETSAQIGWIQAIDAAPYFAMAQFATPKAILAMPEPDARLGYPTAMRHYARAIAYTGLRDRNGFDREIAAMAGLRASGALQGLVDQGMPAVDLVMLAESAAQGRFASALGRHDEAIGFYRQAVEIETRLPYQEPTYWYYPVQQSLGAALFEAKRYSEASDAFRAALTQAPNNGWALYGLGQSEAAQGKKLEAAAANRALSKAWLGNTRWLRMDRL</sequence>